<proteinExistence type="predicted"/>
<protein>
    <submittedName>
        <fullName evidence="2">Uncharacterized protein</fullName>
    </submittedName>
</protein>
<dbReference type="RefSeq" id="WP_195081337.1">
    <property type="nucleotide sequence ID" value="NZ_JAYESH010000006.1"/>
</dbReference>
<feature type="region of interest" description="Disordered" evidence="1">
    <location>
        <begin position="340"/>
        <end position="362"/>
    </location>
</feature>
<dbReference type="EMBL" id="JAYKYQ010000007">
    <property type="protein sequence ID" value="MEB3511896.1"/>
    <property type="molecule type" value="Genomic_DNA"/>
</dbReference>
<gene>
    <name evidence="2" type="ORF">U3653_17850</name>
</gene>
<evidence type="ECO:0000256" key="1">
    <source>
        <dbReference type="SAM" id="MobiDB-lite"/>
    </source>
</evidence>
<evidence type="ECO:0000313" key="3">
    <source>
        <dbReference type="Proteomes" id="UP001348098"/>
    </source>
</evidence>
<accession>A0ABU6AWN6</accession>
<dbReference type="Proteomes" id="UP001348098">
    <property type="component" value="Unassembled WGS sequence"/>
</dbReference>
<sequence>MADTLESLAGARFRADDVIAALQQPLPPEQIVLDRYVFMPHARTGIAAALTTPFDWNLPSRAAVELKVPVVDERGSVDAEMRVRVYGPADVLEVDPRQVIRAFPKDDAVDAEVDDLVHVEFDRPDLPWLFTPAGPDEQGRLVPWLTLVVAQKRLVEFGEQRGSVRVARIRRDQLQPLHDAWAWAHAQVTGAKAADAETEPTLERRLGEANAAHNLSRLVCPRRLDDNTAYTACVVPTFLAGAQAALGLTPVTTLAPAWGTAADSTAGDPLDMVTLPVYYSWSFATAQDGNFESLARKLRPRVAPPGVGRRRVDTTHPWPELQLTAESQGAEMVVAGPVVSPQKPESVPEEEWPTEADQQWPGDVTDTLVSTLNRPERLAHAEDPGPPLVGPPLYGAMHARQPRIEMAEPQLSSQPQWFRELNTDPRNRIVGGLGTRVVQAEQEDLIAAAWNQITGIEAANRALRLAQLAKHVTASLHRRHLSRFTDAAVLATTERVHGKVLDSPGRSVWAVLGASSLPHAVTAGAFRRLSRVRGPIVKTAVREAALRRARVDALTVLPDRFTRNWVAKYVAPDGIRALSAAARARLTAGLAQAVDPQVDRDTLLARWQESFTQPTPSELLTPESLDQIPQDPVPLGRHIIESLGARLVRTAPDDTEMEHSADAAANGLAFATMLGEIVAGADIVGLLQFPVARADAERLQLEPLGPARESDQVFVSPVALRDYAARAREWAVRWEATALDEEFAQTATRLTGLIGDSIDVGGGRISAALRAIATSVVIDDRFTAPARGRINAPALELVRKLDPARTIPARVSARLHLGSGRFPNWLRPDWFDDLLVEPVMAHPRFTYPMYEPLHRYDREWMVPGLGLIESPDMATLLLTNNRFIEAYLIGLNHEMARELLWREFPTDQRGTYFDSFWTGAKELVADLHETAWHSGGLRSHVDPHLDGQLVFLVRGDLIRRYPGVVAHAAREAASDRGIPVFEADSPIKTLFHVHLPPNLLLVGFAMPRERIDTPGEKWWFTLSENPTEPRFGLDPSRDGPITRDNLVWTDLGVNRPGGFLDATTHTDIAFDNCRWGASSAQTAYLLFQLPARAAFLAKKMVAGAVL</sequence>
<reference evidence="2 3" key="1">
    <citation type="submission" date="2023-12" db="EMBL/GenBank/DDBJ databases">
        <title>novel species in genus Nocarida.</title>
        <authorList>
            <person name="Li Z."/>
        </authorList>
    </citation>
    <scope>NUCLEOTIDE SEQUENCE [LARGE SCALE GENOMIC DNA]</scope>
    <source>
        <strain evidence="2 3">CDC186</strain>
    </source>
</reference>
<comment type="caution">
    <text evidence="2">The sequence shown here is derived from an EMBL/GenBank/DDBJ whole genome shotgun (WGS) entry which is preliminary data.</text>
</comment>
<keyword evidence="3" id="KW-1185">Reference proteome</keyword>
<organism evidence="2 3">
    <name type="scientific">Nocardia implantans</name>
    <dbReference type="NCBI Taxonomy" id="3108168"/>
    <lineage>
        <taxon>Bacteria</taxon>
        <taxon>Bacillati</taxon>
        <taxon>Actinomycetota</taxon>
        <taxon>Actinomycetes</taxon>
        <taxon>Mycobacteriales</taxon>
        <taxon>Nocardiaceae</taxon>
        <taxon>Nocardia</taxon>
    </lineage>
</organism>
<evidence type="ECO:0000313" key="2">
    <source>
        <dbReference type="EMBL" id="MEB3511896.1"/>
    </source>
</evidence>
<name>A0ABU6AWN6_9NOCA</name>